<dbReference type="AlphaFoldDB" id="A0A8X7WPR3"/>
<dbReference type="InterPro" id="IPR006015">
    <property type="entry name" value="Universal_stress_UspA"/>
</dbReference>
<dbReference type="InterPro" id="IPR014729">
    <property type="entry name" value="Rossmann-like_a/b/a_fold"/>
</dbReference>
<feature type="domain" description="UspA" evidence="1">
    <location>
        <begin position="4"/>
        <end position="150"/>
    </location>
</feature>
<organism evidence="2 3">
    <name type="scientific">Brassica carinata</name>
    <name type="common">Ethiopian mustard</name>
    <name type="synonym">Abyssinian cabbage</name>
    <dbReference type="NCBI Taxonomy" id="52824"/>
    <lineage>
        <taxon>Eukaryota</taxon>
        <taxon>Viridiplantae</taxon>
        <taxon>Streptophyta</taxon>
        <taxon>Embryophyta</taxon>
        <taxon>Tracheophyta</taxon>
        <taxon>Spermatophyta</taxon>
        <taxon>Magnoliopsida</taxon>
        <taxon>eudicotyledons</taxon>
        <taxon>Gunneridae</taxon>
        <taxon>Pentapetalae</taxon>
        <taxon>rosids</taxon>
        <taxon>malvids</taxon>
        <taxon>Brassicales</taxon>
        <taxon>Brassicaceae</taxon>
        <taxon>Brassiceae</taxon>
        <taxon>Brassica</taxon>
    </lineage>
</organism>
<dbReference type="InterPro" id="IPR006016">
    <property type="entry name" value="UspA"/>
</dbReference>
<keyword evidence="3" id="KW-1185">Reference proteome</keyword>
<dbReference type="PANTHER" id="PTHR46553:SF3">
    <property type="entry name" value="ADENINE NUCLEOTIDE ALPHA HYDROLASES-LIKE SUPERFAMILY PROTEIN"/>
    <property type="match status" value="1"/>
</dbReference>
<sequence length="156" mass="17266">MAVMIVAVDESDHSMYALEWTLDRFFSSSNPPFKLRIVHAKLPAISAVCVAEPGAAEILPFVDSDLNKMSNRTIEKAKQICRSKSVKDVTFEVDHGDPRQVLCECDAVDKHLASILVIGSQGYGDIKRAVLGSVSDYYSHHAHCTVMIVKKPKLKH</sequence>
<dbReference type="PRINTS" id="PR01438">
    <property type="entry name" value="UNVRSLSTRESS"/>
</dbReference>
<dbReference type="Gene3D" id="3.40.50.620">
    <property type="entry name" value="HUPs"/>
    <property type="match status" value="1"/>
</dbReference>
<dbReference type="Proteomes" id="UP000886595">
    <property type="component" value="Unassembled WGS sequence"/>
</dbReference>
<dbReference type="EMBL" id="JAAMPC010000001">
    <property type="protein sequence ID" value="KAG2331978.1"/>
    <property type="molecule type" value="Genomic_DNA"/>
</dbReference>
<dbReference type="OrthoDB" id="843225at2759"/>
<gene>
    <name evidence="2" type="ORF">Bca52824_003158</name>
</gene>
<evidence type="ECO:0000259" key="1">
    <source>
        <dbReference type="Pfam" id="PF00582"/>
    </source>
</evidence>
<evidence type="ECO:0000313" key="3">
    <source>
        <dbReference type="Proteomes" id="UP000886595"/>
    </source>
</evidence>
<accession>A0A8X7WPR3</accession>
<proteinExistence type="predicted"/>
<dbReference type="CDD" id="cd23659">
    <property type="entry name" value="USP_At3g01520-like"/>
    <property type="match status" value="1"/>
</dbReference>
<evidence type="ECO:0000313" key="2">
    <source>
        <dbReference type="EMBL" id="KAG2331978.1"/>
    </source>
</evidence>
<dbReference type="SUPFAM" id="SSF52402">
    <property type="entry name" value="Adenine nucleotide alpha hydrolases-like"/>
    <property type="match status" value="1"/>
</dbReference>
<reference evidence="2 3" key="1">
    <citation type="submission" date="2020-02" db="EMBL/GenBank/DDBJ databases">
        <authorList>
            <person name="Ma Q."/>
            <person name="Huang Y."/>
            <person name="Song X."/>
            <person name="Pei D."/>
        </authorList>
    </citation>
    <scope>NUCLEOTIDE SEQUENCE [LARGE SCALE GENOMIC DNA]</scope>
    <source>
        <strain evidence="2">Sxm20200214</strain>
        <tissue evidence="2">Leaf</tissue>
    </source>
</reference>
<dbReference type="PANTHER" id="PTHR46553">
    <property type="entry name" value="ADENINE NUCLEOTIDE ALPHA HYDROLASES-LIKE SUPERFAMILY PROTEIN"/>
    <property type="match status" value="1"/>
</dbReference>
<dbReference type="Pfam" id="PF00582">
    <property type="entry name" value="Usp"/>
    <property type="match status" value="1"/>
</dbReference>
<name>A0A8X7WPR3_BRACI</name>
<protein>
    <recommendedName>
        <fullName evidence="1">UspA domain-containing protein</fullName>
    </recommendedName>
</protein>
<comment type="caution">
    <text evidence="2">The sequence shown here is derived from an EMBL/GenBank/DDBJ whole genome shotgun (WGS) entry which is preliminary data.</text>
</comment>